<evidence type="ECO:0000313" key="1">
    <source>
        <dbReference type="EMBL" id="CAL4915199.1"/>
    </source>
</evidence>
<protein>
    <submittedName>
        <fullName evidence="1">Uncharacterized protein</fullName>
    </submittedName>
</protein>
<accession>A0ABC8WTB7</accession>
<reference evidence="1" key="1">
    <citation type="submission" date="2024-10" db="EMBL/GenBank/DDBJ databases">
        <authorList>
            <person name="Ryan C."/>
        </authorList>
    </citation>
    <scope>NUCLEOTIDE SEQUENCE [LARGE SCALE GENOMIC DNA]</scope>
</reference>
<dbReference type="EMBL" id="OZ075123">
    <property type="protein sequence ID" value="CAL4915199.1"/>
    <property type="molecule type" value="Genomic_DNA"/>
</dbReference>
<gene>
    <name evidence="1" type="ORF">URODEC1_LOCUS17364</name>
</gene>
<sequence>MEEPPPRFFSDIFPENHADVSWVPDGMDPNSSYRLAVRVGAYVKLTDDDGCEYCKLHIMRQQGTEAIAKLNGASGVYMLHNGLMEGSGSRKRLLEFEGSIELVECARLSPVAFMEKGKAKKLKVVMSKKE</sequence>
<keyword evidence="2" id="KW-1185">Reference proteome</keyword>
<dbReference type="AlphaFoldDB" id="A0ABC8WTB7"/>
<evidence type="ECO:0000313" key="2">
    <source>
        <dbReference type="Proteomes" id="UP001497457"/>
    </source>
</evidence>
<proteinExistence type="predicted"/>
<organism evidence="1 2">
    <name type="scientific">Urochloa decumbens</name>
    <dbReference type="NCBI Taxonomy" id="240449"/>
    <lineage>
        <taxon>Eukaryota</taxon>
        <taxon>Viridiplantae</taxon>
        <taxon>Streptophyta</taxon>
        <taxon>Embryophyta</taxon>
        <taxon>Tracheophyta</taxon>
        <taxon>Spermatophyta</taxon>
        <taxon>Magnoliopsida</taxon>
        <taxon>Liliopsida</taxon>
        <taxon>Poales</taxon>
        <taxon>Poaceae</taxon>
        <taxon>PACMAD clade</taxon>
        <taxon>Panicoideae</taxon>
        <taxon>Panicodae</taxon>
        <taxon>Paniceae</taxon>
        <taxon>Melinidinae</taxon>
        <taxon>Urochloa</taxon>
    </lineage>
</organism>
<dbReference type="Proteomes" id="UP001497457">
    <property type="component" value="Chromosome 13rd"/>
</dbReference>
<name>A0ABC8WTB7_9POAL</name>